<proteinExistence type="predicted"/>
<evidence type="ECO:0000313" key="2">
    <source>
        <dbReference type="Proteomes" id="UP001487740"/>
    </source>
</evidence>
<accession>A0AAW0UIV9</accession>
<dbReference type="SUPFAM" id="SSF50044">
    <property type="entry name" value="SH3-domain"/>
    <property type="match status" value="1"/>
</dbReference>
<dbReference type="EMBL" id="JARAKH010000011">
    <property type="protein sequence ID" value="KAK8399188.1"/>
    <property type="molecule type" value="Genomic_DNA"/>
</dbReference>
<reference evidence="1 2" key="1">
    <citation type="submission" date="2023-03" db="EMBL/GenBank/DDBJ databases">
        <title>High-quality genome of Scylla paramamosain provides insights in environmental adaptation.</title>
        <authorList>
            <person name="Zhang L."/>
        </authorList>
    </citation>
    <scope>NUCLEOTIDE SEQUENCE [LARGE SCALE GENOMIC DNA]</scope>
    <source>
        <strain evidence="1">LZ_2023a</strain>
        <tissue evidence="1">Muscle</tissue>
    </source>
</reference>
<dbReference type="InterPro" id="IPR036028">
    <property type="entry name" value="SH3-like_dom_sf"/>
</dbReference>
<dbReference type="Gene3D" id="2.30.30.40">
    <property type="entry name" value="SH3 Domains"/>
    <property type="match status" value="1"/>
</dbReference>
<sequence length="119" mass="13172">MLAVGTLAWELRRALCWRGKAEGATYCVREESVDAEVVCALHDHLDLTLPGALLFRKGEVIKVVSEDESGICHGLIFNGGTSVRTGVFPASLVLRGDQNGFRCVVTLFWRLHITRCMVR</sequence>
<protein>
    <submittedName>
        <fullName evidence="1">Uncharacterized protein</fullName>
    </submittedName>
</protein>
<comment type="caution">
    <text evidence="1">The sequence shown here is derived from an EMBL/GenBank/DDBJ whole genome shotgun (WGS) entry which is preliminary data.</text>
</comment>
<keyword evidence="2" id="KW-1185">Reference proteome</keyword>
<organism evidence="1 2">
    <name type="scientific">Scylla paramamosain</name>
    <name type="common">Mud crab</name>
    <dbReference type="NCBI Taxonomy" id="85552"/>
    <lineage>
        <taxon>Eukaryota</taxon>
        <taxon>Metazoa</taxon>
        <taxon>Ecdysozoa</taxon>
        <taxon>Arthropoda</taxon>
        <taxon>Crustacea</taxon>
        <taxon>Multicrustacea</taxon>
        <taxon>Malacostraca</taxon>
        <taxon>Eumalacostraca</taxon>
        <taxon>Eucarida</taxon>
        <taxon>Decapoda</taxon>
        <taxon>Pleocyemata</taxon>
        <taxon>Brachyura</taxon>
        <taxon>Eubrachyura</taxon>
        <taxon>Portunoidea</taxon>
        <taxon>Portunidae</taxon>
        <taxon>Portuninae</taxon>
        <taxon>Scylla</taxon>
    </lineage>
</organism>
<name>A0AAW0UIV9_SCYPA</name>
<evidence type="ECO:0000313" key="1">
    <source>
        <dbReference type="EMBL" id="KAK8399188.1"/>
    </source>
</evidence>
<gene>
    <name evidence="1" type="ORF">O3P69_003358</name>
</gene>
<dbReference type="AlphaFoldDB" id="A0AAW0UIV9"/>
<dbReference type="Proteomes" id="UP001487740">
    <property type="component" value="Unassembled WGS sequence"/>
</dbReference>